<evidence type="ECO:0000256" key="1">
    <source>
        <dbReference type="SAM" id="MobiDB-lite"/>
    </source>
</evidence>
<feature type="compositionally biased region" description="Basic residues" evidence="1">
    <location>
        <begin position="1"/>
        <end position="14"/>
    </location>
</feature>
<dbReference type="EMBL" id="AC169177">
    <property type="protein sequence ID" value="ABN08971.1"/>
    <property type="molecule type" value="Genomic_DNA"/>
</dbReference>
<evidence type="ECO:0000313" key="2">
    <source>
        <dbReference type="EMBL" id="ABN08971.1"/>
    </source>
</evidence>
<feature type="compositionally biased region" description="Polar residues" evidence="1">
    <location>
        <begin position="15"/>
        <end position="24"/>
    </location>
</feature>
<dbReference type="AlphaFoldDB" id="A2Q5V1"/>
<name>A2Q5V1_MEDTR</name>
<feature type="region of interest" description="Disordered" evidence="1">
    <location>
        <begin position="1"/>
        <end position="24"/>
    </location>
</feature>
<feature type="region of interest" description="Disordered" evidence="1">
    <location>
        <begin position="57"/>
        <end position="79"/>
    </location>
</feature>
<sequence length="79" mass="8751">MAPIHKNKYKKHLTKSINSSDGRNTQLIVPETQPILSSIAAAIKSVEILKENWSDLASDSDEQSLEGSHDLDDLYTPCL</sequence>
<proteinExistence type="predicted"/>
<organism evidence="2">
    <name type="scientific">Medicago truncatula</name>
    <name type="common">Barrel medic</name>
    <name type="synonym">Medicago tribuloides</name>
    <dbReference type="NCBI Taxonomy" id="3880"/>
    <lineage>
        <taxon>Eukaryota</taxon>
        <taxon>Viridiplantae</taxon>
        <taxon>Streptophyta</taxon>
        <taxon>Embryophyta</taxon>
        <taxon>Tracheophyta</taxon>
        <taxon>Spermatophyta</taxon>
        <taxon>Magnoliopsida</taxon>
        <taxon>eudicotyledons</taxon>
        <taxon>Gunneridae</taxon>
        <taxon>Pentapetalae</taxon>
        <taxon>rosids</taxon>
        <taxon>fabids</taxon>
        <taxon>Fabales</taxon>
        <taxon>Fabaceae</taxon>
        <taxon>Papilionoideae</taxon>
        <taxon>50 kb inversion clade</taxon>
        <taxon>NPAAA clade</taxon>
        <taxon>Hologalegina</taxon>
        <taxon>IRL clade</taxon>
        <taxon>Trifolieae</taxon>
        <taxon>Medicago</taxon>
    </lineage>
</organism>
<protein>
    <submittedName>
        <fullName evidence="2">Uncharacterized protein</fullName>
    </submittedName>
</protein>
<accession>A2Q5V1</accession>
<reference evidence="2" key="2">
    <citation type="submission" date="2007-03" db="EMBL/GenBank/DDBJ databases">
        <authorList>
            <consortium name="The International Medicago Genome Annotation Group"/>
        </authorList>
    </citation>
    <scope>NUCLEOTIDE SEQUENCE</scope>
</reference>
<gene>
    <name evidence="2" type="ORF">MtrDRAFT_AC169177g9v1</name>
</gene>
<reference evidence="2" key="1">
    <citation type="submission" date="2005-12" db="EMBL/GenBank/DDBJ databases">
        <authorList>
            <person name="Town C.D."/>
        </authorList>
    </citation>
    <scope>NUCLEOTIDE SEQUENCE</scope>
</reference>